<protein>
    <submittedName>
        <fullName evidence="3">DUF3047 domain-containing protein</fullName>
    </submittedName>
</protein>
<keyword evidence="2" id="KW-0732">Signal</keyword>
<evidence type="ECO:0000313" key="3">
    <source>
        <dbReference type="EMBL" id="TXH82050.1"/>
    </source>
</evidence>
<dbReference type="Pfam" id="PF11249">
    <property type="entry name" value="DUF3047"/>
    <property type="match status" value="1"/>
</dbReference>
<feature type="chain" id="PRO_5022867087" evidence="2">
    <location>
        <begin position="25"/>
        <end position="266"/>
    </location>
</feature>
<evidence type="ECO:0000256" key="1">
    <source>
        <dbReference type="SAM" id="MobiDB-lite"/>
    </source>
</evidence>
<evidence type="ECO:0000313" key="4">
    <source>
        <dbReference type="Proteomes" id="UP000321192"/>
    </source>
</evidence>
<dbReference type="RefSeq" id="WP_276660281.1">
    <property type="nucleotide sequence ID" value="NZ_SSFD01000256.1"/>
</dbReference>
<dbReference type="AlphaFoldDB" id="A0A5C7SE74"/>
<feature type="region of interest" description="Disordered" evidence="1">
    <location>
        <begin position="246"/>
        <end position="266"/>
    </location>
</feature>
<sequence length="266" mass="29039">MPADTCMRWALALSLMCSATVAQAATVWVGRFPAGASGLPEPWRVQQLDARVAPTRYTLKTWNGVVAIEAVAERSMALLGRPLEVDLEATPHLCWLWRVDAPLVTADMRTKAGDDYAARVYVSFKVAPEALGLATRAKLALARSIYGDQVPDAALNYVWDNRQPVGTLMPNAYTDRTRMIVLRSGAGDAGAWVVERRDVAEDFKRAFGDLPAQLGGIALASDTDNTGERARAGFAEFRFVSRDETCAAPDPATKRDDRVAPDRSER</sequence>
<dbReference type="Proteomes" id="UP000321192">
    <property type="component" value="Unassembled WGS sequence"/>
</dbReference>
<proteinExistence type="predicted"/>
<comment type="caution">
    <text evidence="3">The sequence shown here is derived from an EMBL/GenBank/DDBJ whole genome shotgun (WGS) entry which is preliminary data.</text>
</comment>
<accession>A0A5C7SE74</accession>
<dbReference type="InterPro" id="IPR021409">
    <property type="entry name" value="DUF3047"/>
</dbReference>
<gene>
    <name evidence="3" type="ORF">E6Q80_16085</name>
</gene>
<evidence type="ECO:0000256" key="2">
    <source>
        <dbReference type="SAM" id="SignalP"/>
    </source>
</evidence>
<reference evidence="3 4" key="1">
    <citation type="submission" date="2018-09" db="EMBL/GenBank/DDBJ databases">
        <title>Metagenome Assembled Genomes from an Advanced Water Purification Facility.</title>
        <authorList>
            <person name="Stamps B.W."/>
            <person name="Spear J.R."/>
        </authorList>
    </citation>
    <scope>NUCLEOTIDE SEQUENCE [LARGE SCALE GENOMIC DNA]</scope>
    <source>
        <strain evidence="3">Bin_27_1</strain>
    </source>
</reference>
<feature type="compositionally biased region" description="Basic and acidic residues" evidence="1">
    <location>
        <begin position="252"/>
        <end position="266"/>
    </location>
</feature>
<organism evidence="3 4">
    <name type="scientific">Thauera aminoaromatica</name>
    <dbReference type="NCBI Taxonomy" id="164330"/>
    <lineage>
        <taxon>Bacteria</taxon>
        <taxon>Pseudomonadati</taxon>
        <taxon>Pseudomonadota</taxon>
        <taxon>Betaproteobacteria</taxon>
        <taxon>Rhodocyclales</taxon>
        <taxon>Zoogloeaceae</taxon>
        <taxon>Thauera</taxon>
    </lineage>
</organism>
<feature type="signal peptide" evidence="2">
    <location>
        <begin position="1"/>
        <end position="24"/>
    </location>
</feature>
<dbReference type="EMBL" id="SSFD01000256">
    <property type="protein sequence ID" value="TXH82050.1"/>
    <property type="molecule type" value="Genomic_DNA"/>
</dbReference>
<name>A0A5C7SE74_THASP</name>